<dbReference type="PANTHER" id="PTHR43794">
    <property type="entry name" value="AMINOHYDROLASE SSNA-RELATED"/>
    <property type="match status" value="1"/>
</dbReference>
<organism evidence="3 4">
    <name type="scientific">Telmatocola sphagniphila</name>
    <dbReference type="NCBI Taxonomy" id="1123043"/>
    <lineage>
        <taxon>Bacteria</taxon>
        <taxon>Pseudomonadati</taxon>
        <taxon>Planctomycetota</taxon>
        <taxon>Planctomycetia</taxon>
        <taxon>Gemmatales</taxon>
        <taxon>Gemmataceae</taxon>
    </lineage>
</organism>
<keyword evidence="1" id="KW-0378">Hydrolase</keyword>
<dbReference type="InterPro" id="IPR032466">
    <property type="entry name" value="Metal_Hydrolase"/>
</dbReference>
<dbReference type="SUPFAM" id="SSF51556">
    <property type="entry name" value="Metallo-dependent hydrolases"/>
    <property type="match status" value="1"/>
</dbReference>
<dbReference type="Gene3D" id="3.20.20.140">
    <property type="entry name" value="Metal-dependent hydrolases"/>
    <property type="match status" value="1"/>
</dbReference>
<dbReference type="GO" id="GO:0016810">
    <property type="term" value="F:hydrolase activity, acting on carbon-nitrogen (but not peptide) bonds"/>
    <property type="evidence" value="ECO:0007669"/>
    <property type="project" value="InterPro"/>
</dbReference>
<dbReference type="InterPro" id="IPR006680">
    <property type="entry name" value="Amidohydro-rel"/>
</dbReference>
<protein>
    <submittedName>
        <fullName evidence="3">Amidohydrolase family protein</fullName>
    </submittedName>
</protein>
<dbReference type="InterPro" id="IPR050287">
    <property type="entry name" value="MTA/SAH_deaminase"/>
</dbReference>
<accession>A0A8E6B7B6</accession>
<dbReference type="InterPro" id="IPR011059">
    <property type="entry name" value="Metal-dep_hydrolase_composite"/>
</dbReference>
<evidence type="ECO:0000259" key="2">
    <source>
        <dbReference type="Pfam" id="PF01979"/>
    </source>
</evidence>
<dbReference type="AlphaFoldDB" id="A0A8E6B7B6"/>
<reference evidence="3" key="1">
    <citation type="submission" date="2021-05" db="EMBL/GenBank/DDBJ databases">
        <title>Complete genome sequence of the cellulolytic planctomycete Telmatocola sphagniphila SP2T and characterization of the first cellulase from planctomycetes.</title>
        <authorList>
            <person name="Rakitin A.L."/>
            <person name="Beletsky A.V."/>
            <person name="Naumoff D.G."/>
            <person name="Kulichevskaya I.S."/>
            <person name="Mardanov A.V."/>
            <person name="Ravin N.V."/>
            <person name="Dedysh S.N."/>
        </authorList>
    </citation>
    <scope>NUCLEOTIDE SEQUENCE</scope>
    <source>
        <strain evidence="3">SP2T</strain>
    </source>
</reference>
<proteinExistence type="predicted"/>
<gene>
    <name evidence="3" type="ORF">KIH39_05930</name>
</gene>
<dbReference type="KEGG" id="tsph:KIH39_05930"/>
<dbReference type="PANTHER" id="PTHR43794:SF11">
    <property type="entry name" value="AMIDOHYDROLASE-RELATED DOMAIN-CONTAINING PROTEIN"/>
    <property type="match status" value="1"/>
</dbReference>
<evidence type="ECO:0000256" key="1">
    <source>
        <dbReference type="ARBA" id="ARBA00022801"/>
    </source>
</evidence>
<dbReference type="RefSeq" id="WP_213498339.1">
    <property type="nucleotide sequence ID" value="NZ_CP074694.1"/>
</dbReference>
<dbReference type="EMBL" id="CP074694">
    <property type="protein sequence ID" value="QVL33450.1"/>
    <property type="molecule type" value="Genomic_DNA"/>
</dbReference>
<dbReference type="Pfam" id="PF01979">
    <property type="entry name" value="Amidohydro_1"/>
    <property type="match status" value="1"/>
</dbReference>
<dbReference type="Proteomes" id="UP000676194">
    <property type="component" value="Chromosome"/>
</dbReference>
<keyword evidence="4" id="KW-1185">Reference proteome</keyword>
<dbReference type="Gene3D" id="2.30.40.10">
    <property type="entry name" value="Urease, subunit C, domain 1"/>
    <property type="match status" value="1"/>
</dbReference>
<evidence type="ECO:0000313" key="3">
    <source>
        <dbReference type="EMBL" id="QVL33450.1"/>
    </source>
</evidence>
<feature type="domain" description="Amidohydrolase-related" evidence="2">
    <location>
        <begin position="54"/>
        <end position="355"/>
    </location>
</feature>
<sequence>MKDRKVTIAARWIFPVTSAPIADGKIELDASFQILEIGRRCGMQVDIDLGNCAILPLLINAHTHLDLTGMAGLNPPDSDYIRWIKKVIQFRMSQSRDTMDLAIQNGFQQILDSGSIGLGDISTTNYPAFKDHSEFTILRFFEVLGLTTSRQEQSWRAYQRLEEADVASGNSILGLSPHAPYSTSRKLFELAGRCSKKVCSHIGEFLEERDLLENHEGPFAEFLKEFHIWQPDELAPSWEWLLQALPDYSLVVHGNYLSPEHLVKKGHSVVYCPRTHSAFEHPPHPFREFMAAGINVCLGTDSLASNPDLDTLSEARHVHRLYPEVPGENLLRMITQNGAKALNLNRGYGRLEIGFRSPGFLAIPLSPSDPDDPYSHLFESDTDLKVPRKIIRSDTISAYLS</sequence>
<name>A0A8E6B7B6_9BACT</name>
<evidence type="ECO:0000313" key="4">
    <source>
        <dbReference type="Proteomes" id="UP000676194"/>
    </source>
</evidence>